<dbReference type="PANTHER" id="PTHR22911">
    <property type="entry name" value="ACYL-MALONYL CONDENSING ENZYME-RELATED"/>
    <property type="match status" value="1"/>
</dbReference>
<accession>A0A160TVM4</accession>
<gene>
    <name evidence="7" type="ORF">MGWOODY_XGa1808</name>
</gene>
<feature type="transmembrane region" description="Helical" evidence="5">
    <location>
        <begin position="215"/>
        <end position="232"/>
    </location>
</feature>
<sequence>MAGLQARPDNRYWRGALYTLLACLLFSTQDALIKWLSDDYTLLQLLLIRSALSVPLMVLAVRARHGWQGLATTKPAAHILRAFFNLIAFLSYYFAISRMPLVDAVSIVASYPIFLTLLSGLVLAEHPNGRQILAIIAGFIGVIFIVQPGGSEVDWLGAGAALFGCLMFAALAIQTRRMSVSESTELMLLTGSALILLVSALAAPFLWIQPSANEFALMLLLGLIGLGGQYFLTNGFKYAPVYIVGALEYSTLGWAAFYGWVIFHDLPTATVIAGALLVVGSGLVVLVSEPGKQN</sequence>
<feature type="transmembrane region" description="Helical" evidence="5">
    <location>
        <begin position="41"/>
        <end position="63"/>
    </location>
</feature>
<dbReference type="AlphaFoldDB" id="A0A160TVM4"/>
<comment type="subcellular location">
    <subcellularLocation>
        <location evidence="1">Membrane</location>
        <topology evidence="1">Multi-pass membrane protein</topology>
    </subcellularLocation>
</comment>
<keyword evidence="4 5" id="KW-0472">Membrane</keyword>
<dbReference type="PANTHER" id="PTHR22911:SF6">
    <property type="entry name" value="SOLUTE CARRIER FAMILY 35 MEMBER G1"/>
    <property type="match status" value="1"/>
</dbReference>
<evidence type="ECO:0000259" key="6">
    <source>
        <dbReference type="Pfam" id="PF00892"/>
    </source>
</evidence>
<evidence type="ECO:0000256" key="5">
    <source>
        <dbReference type="SAM" id="Phobius"/>
    </source>
</evidence>
<evidence type="ECO:0000256" key="4">
    <source>
        <dbReference type="ARBA" id="ARBA00023136"/>
    </source>
</evidence>
<dbReference type="Pfam" id="PF00892">
    <property type="entry name" value="EamA"/>
    <property type="match status" value="2"/>
</dbReference>
<proteinExistence type="predicted"/>
<keyword evidence="3 5" id="KW-1133">Transmembrane helix</keyword>
<evidence type="ECO:0000256" key="1">
    <source>
        <dbReference type="ARBA" id="ARBA00004141"/>
    </source>
</evidence>
<feature type="transmembrane region" description="Helical" evidence="5">
    <location>
        <begin position="155"/>
        <end position="174"/>
    </location>
</feature>
<dbReference type="SUPFAM" id="SSF103481">
    <property type="entry name" value="Multidrug resistance efflux transporter EmrE"/>
    <property type="match status" value="2"/>
</dbReference>
<keyword evidence="2 5" id="KW-0812">Transmembrane</keyword>
<dbReference type="InterPro" id="IPR000620">
    <property type="entry name" value="EamA_dom"/>
</dbReference>
<feature type="transmembrane region" description="Helical" evidence="5">
    <location>
        <begin position="131"/>
        <end position="149"/>
    </location>
</feature>
<feature type="domain" description="EamA" evidence="6">
    <location>
        <begin position="14"/>
        <end position="146"/>
    </location>
</feature>
<feature type="transmembrane region" description="Helical" evidence="5">
    <location>
        <begin position="75"/>
        <end position="95"/>
    </location>
</feature>
<reference evidence="7" key="1">
    <citation type="submission" date="2015-10" db="EMBL/GenBank/DDBJ databases">
        <authorList>
            <person name="Gilbert D.G."/>
        </authorList>
    </citation>
    <scope>NUCLEOTIDE SEQUENCE</scope>
</reference>
<evidence type="ECO:0000256" key="2">
    <source>
        <dbReference type="ARBA" id="ARBA00022692"/>
    </source>
</evidence>
<dbReference type="InterPro" id="IPR037185">
    <property type="entry name" value="EmrE-like"/>
</dbReference>
<feature type="domain" description="EamA" evidence="6">
    <location>
        <begin position="156"/>
        <end position="285"/>
    </location>
</feature>
<name>A0A160TVM4_9ZZZZ</name>
<dbReference type="EMBL" id="CZRL01000106">
    <property type="protein sequence ID" value="CUS54818.1"/>
    <property type="molecule type" value="Genomic_DNA"/>
</dbReference>
<organism evidence="7">
    <name type="scientific">hydrothermal vent metagenome</name>
    <dbReference type="NCBI Taxonomy" id="652676"/>
    <lineage>
        <taxon>unclassified sequences</taxon>
        <taxon>metagenomes</taxon>
        <taxon>ecological metagenomes</taxon>
    </lineage>
</organism>
<dbReference type="Gene3D" id="1.10.3730.20">
    <property type="match status" value="1"/>
</dbReference>
<feature type="transmembrane region" description="Helical" evidence="5">
    <location>
        <begin position="186"/>
        <end position="209"/>
    </location>
</feature>
<protein>
    <submittedName>
        <fullName evidence="7">Membrane protein, putative</fullName>
    </submittedName>
</protein>
<feature type="transmembrane region" description="Helical" evidence="5">
    <location>
        <begin position="239"/>
        <end position="263"/>
    </location>
</feature>
<feature type="transmembrane region" description="Helical" evidence="5">
    <location>
        <begin position="269"/>
        <end position="288"/>
    </location>
</feature>
<evidence type="ECO:0000313" key="7">
    <source>
        <dbReference type="EMBL" id="CUS54818.1"/>
    </source>
</evidence>
<feature type="transmembrane region" description="Helical" evidence="5">
    <location>
        <begin position="101"/>
        <end position="124"/>
    </location>
</feature>
<evidence type="ECO:0000256" key="3">
    <source>
        <dbReference type="ARBA" id="ARBA00022989"/>
    </source>
</evidence>
<dbReference type="GO" id="GO:0016020">
    <property type="term" value="C:membrane"/>
    <property type="evidence" value="ECO:0007669"/>
    <property type="project" value="UniProtKB-SubCell"/>
</dbReference>